<proteinExistence type="predicted"/>
<dbReference type="AlphaFoldDB" id="A0A972NV80"/>
<protein>
    <submittedName>
        <fullName evidence="2">KTSC domain-containing protein</fullName>
    </submittedName>
</protein>
<keyword evidence="3" id="KW-1185">Reference proteome</keyword>
<sequence>METNHITLDSVESSQIGAIGHDPLTSTLAVQFKAKKDAPASIYHYANVDAAEFEVLKTAQSPGSHFAKNIKAFPQKYPCKRIPAPEVEV</sequence>
<dbReference type="Pfam" id="PF13619">
    <property type="entry name" value="KTSC"/>
    <property type="match status" value="1"/>
</dbReference>
<dbReference type="RefSeq" id="WP_172173300.1">
    <property type="nucleotide sequence ID" value="NZ_WOEZ01000196.1"/>
</dbReference>
<evidence type="ECO:0000259" key="1">
    <source>
        <dbReference type="Pfam" id="PF13619"/>
    </source>
</evidence>
<dbReference type="Proteomes" id="UP000655523">
    <property type="component" value="Unassembled WGS sequence"/>
</dbReference>
<reference evidence="2 3" key="1">
    <citation type="submission" date="2019-11" db="EMBL/GenBank/DDBJ databases">
        <title>Metabolism of dissolved organic matter in forest soils.</title>
        <authorList>
            <person name="Cyle K.T."/>
            <person name="Wilhelm R.C."/>
            <person name="Martinez C.E."/>
        </authorList>
    </citation>
    <scope>NUCLEOTIDE SEQUENCE [LARGE SCALE GENOMIC DNA]</scope>
    <source>
        <strain evidence="2 3">5N</strain>
    </source>
</reference>
<evidence type="ECO:0000313" key="3">
    <source>
        <dbReference type="Proteomes" id="UP000655523"/>
    </source>
</evidence>
<name>A0A972NV80_9BURK</name>
<evidence type="ECO:0000313" key="2">
    <source>
        <dbReference type="EMBL" id="NPT59716.1"/>
    </source>
</evidence>
<comment type="caution">
    <text evidence="2">The sequence shown here is derived from an EMBL/GenBank/DDBJ whole genome shotgun (WGS) entry which is preliminary data.</text>
</comment>
<feature type="domain" description="KTSC" evidence="1">
    <location>
        <begin position="12"/>
        <end position="71"/>
    </location>
</feature>
<dbReference type="InterPro" id="IPR025309">
    <property type="entry name" value="KTSC_dom"/>
</dbReference>
<accession>A0A972NV80</accession>
<gene>
    <name evidence="2" type="ORF">GNZ13_35470</name>
</gene>
<dbReference type="EMBL" id="WOEZ01000196">
    <property type="protein sequence ID" value="NPT59716.1"/>
    <property type="molecule type" value="Genomic_DNA"/>
</dbReference>
<organism evidence="2 3">
    <name type="scientific">Paraburkholderia elongata</name>
    <dbReference type="NCBI Taxonomy" id="2675747"/>
    <lineage>
        <taxon>Bacteria</taxon>
        <taxon>Pseudomonadati</taxon>
        <taxon>Pseudomonadota</taxon>
        <taxon>Betaproteobacteria</taxon>
        <taxon>Burkholderiales</taxon>
        <taxon>Burkholderiaceae</taxon>
        <taxon>Paraburkholderia</taxon>
    </lineage>
</organism>